<dbReference type="OrthoDB" id="369216at2"/>
<evidence type="ECO:0000313" key="3">
    <source>
        <dbReference type="EMBL" id="SMY08670.1"/>
    </source>
</evidence>
<dbReference type="AlphaFoldDB" id="A0A238LIH3"/>
<dbReference type="InterPro" id="IPR014982">
    <property type="entry name" value="GSCFA"/>
</dbReference>
<name>A0A238LIH3_9RHOB</name>
<dbReference type="RefSeq" id="WP_093992842.1">
    <property type="nucleotide sequence ID" value="NZ_FXZK01000005.1"/>
</dbReference>
<protein>
    <submittedName>
        <fullName evidence="3">GSCFA family protein</fullName>
    </submittedName>
</protein>
<evidence type="ECO:0000313" key="4">
    <source>
        <dbReference type="Proteomes" id="UP000201613"/>
    </source>
</evidence>
<organism evidence="3 4">
    <name type="scientific">Flavimaricola marinus</name>
    <dbReference type="NCBI Taxonomy" id="1819565"/>
    <lineage>
        <taxon>Bacteria</taxon>
        <taxon>Pseudomonadati</taxon>
        <taxon>Pseudomonadota</taxon>
        <taxon>Alphaproteobacteria</taxon>
        <taxon>Rhodobacterales</taxon>
        <taxon>Paracoccaceae</taxon>
        <taxon>Flavimaricola</taxon>
    </lineage>
</organism>
<sequence>MSHPYVGMPPEAFWKTAVAETDREAFPGLYRPAFAITHDTTVATAGSCFAQHIGRYLRIAGCTVLDAEPPPRSMPEPVAQRYGYSLFSGRYGNVYTARQMRQLLEEVADGSAEHRFVWENDGRYRDAFRPTVEPEGLDSAEEVILHRNYHLERTSRMLQQADVFVFTLGLTEAWEDRETGRVFPICPGVAGGTFDPDQHVFRNFTHAEILADLYAIQAQLRRFNPEMKLLVTVSPVPLTATATGQHVLEATSWSKATLRAAAGEFVAQSKDAAYFPSYEIVTHPASGGPWFEPNLRSVKIEAVEKVMAIFLEAHGLLDGAPAEPSQSTEQNEDDSDSEDDLICDDLLLQAFAG</sequence>
<reference evidence="3 4" key="1">
    <citation type="submission" date="2017-05" db="EMBL/GenBank/DDBJ databases">
        <authorList>
            <person name="Song R."/>
            <person name="Chenine A.L."/>
            <person name="Ruprecht R.M."/>
        </authorList>
    </citation>
    <scope>NUCLEOTIDE SEQUENCE [LARGE SCALE GENOMIC DNA]</scope>
    <source>
        <strain evidence="3 4">CECT 8899</strain>
    </source>
</reference>
<evidence type="ECO:0000259" key="2">
    <source>
        <dbReference type="Pfam" id="PF08885"/>
    </source>
</evidence>
<dbReference type="Pfam" id="PF08885">
    <property type="entry name" value="GSCFA"/>
    <property type="match status" value="1"/>
</dbReference>
<feature type="region of interest" description="Disordered" evidence="1">
    <location>
        <begin position="320"/>
        <end position="339"/>
    </location>
</feature>
<proteinExistence type="predicted"/>
<keyword evidence="4" id="KW-1185">Reference proteome</keyword>
<dbReference type="EMBL" id="FXZK01000005">
    <property type="protein sequence ID" value="SMY08670.1"/>
    <property type="molecule type" value="Genomic_DNA"/>
</dbReference>
<feature type="compositionally biased region" description="Acidic residues" evidence="1">
    <location>
        <begin position="330"/>
        <end position="339"/>
    </location>
</feature>
<feature type="domain" description="GSCFA" evidence="2">
    <location>
        <begin position="42"/>
        <end position="310"/>
    </location>
</feature>
<gene>
    <name evidence="3" type="ORF">LOM8899_02825</name>
</gene>
<accession>A0A238LIH3</accession>
<dbReference type="Proteomes" id="UP000201613">
    <property type="component" value="Unassembled WGS sequence"/>
</dbReference>
<evidence type="ECO:0000256" key="1">
    <source>
        <dbReference type="SAM" id="MobiDB-lite"/>
    </source>
</evidence>